<feature type="domain" description="DNA polymerase III beta sliding clamp C-terminal" evidence="11">
    <location>
        <begin position="350"/>
        <end position="458"/>
    </location>
</feature>
<keyword evidence="3" id="KW-0963">Cytoplasm</keyword>
<feature type="region of interest" description="Disordered" evidence="9">
    <location>
        <begin position="1"/>
        <end position="37"/>
    </location>
</feature>
<evidence type="ECO:0008006" key="14">
    <source>
        <dbReference type="Google" id="ProtNLM"/>
    </source>
</evidence>
<sequence>MTTRATDKKTDPKAAENKTKAKRTTSAKQGATATPVIEQAANTDEPLHLERVLATVQQAAFTKAIDTTIGVIPLKQGHAALLDRIRLTTDQAAQTLTLTGFNLVLGLEVSIPANIEGSGDWTVNASKLQRLMQNFPAGAVTIGWAPGETMSVVSRTAGPFDVATRLADDCPMIPVPGSPQSFVLKNLRWGLGCALTCAGAEDFRCVHMNFWAPPKTKLKADAAKPIAGVTLTATKQSAVLAYYFDTAEGTDLDLPDRSVAVAGESLQKLMVLLNEHPCRVELDSVSTEDVVVRFVITHGSAKTQGKTVAQGNETQLTLAQEATQTVFTCRTDKAESVNGNEFMPPTLPVELSFDRDQMVKALCRQAVFTDKQAAVTLDIGSSEVTLTSAGAGIGNGTDTLSAQVKGEPMAIKFDPELLLECLKQLLSSQARLSMSAATEAAYVRDSERDDLFFVLMPAA</sequence>
<keyword evidence="13" id="KW-1185">Reference proteome</keyword>
<evidence type="ECO:0000256" key="5">
    <source>
        <dbReference type="ARBA" id="ARBA00022695"/>
    </source>
</evidence>
<reference evidence="12 13" key="1">
    <citation type="submission" date="2022-04" db="EMBL/GenBank/DDBJ databases">
        <title>Positive selection, recombination, and allopatry shape intraspecific diversity of widespread and dominant cyanobacteria.</title>
        <authorList>
            <person name="Wei J."/>
            <person name="Shu W."/>
            <person name="Hu C."/>
        </authorList>
    </citation>
    <scope>NUCLEOTIDE SEQUENCE [LARGE SCALE GENOMIC DNA]</scope>
    <source>
        <strain evidence="12 13">AS-A4</strain>
    </source>
</reference>
<feature type="domain" description="DNA polymerase III beta sliding clamp N-terminal" evidence="10">
    <location>
        <begin position="55"/>
        <end position="173"/>
    </location>
</feature>
<evidence type="ECO:0000256" key="7">
    <source>
        <dbReference type="ARBA" id="ARBA00022932"/>
    </source>
</evidence>
<keyword evidence="7" id="KW-0239">DNA-directed DNA polymerase</keyword>
<gene>
    <name evidence="12" type="ORF">NDI38_23175</name>
</gene>
<evidence type="ECO:0000259" key="11">
    <source>
        <dbReference type="Pfam" id="PF02768"/>
    </source>
</evidence>
<evidence type="ECO:0000256" key="8">
    <source>
        <dbReference type="ARBA" id="ARBA00023125"/>
    </source>
</evidence>
<dbReference type="InterPro" id="IPR022635">
    <property type="entry name" value="DNA_polIII_beta_C"/>
</dbReference>
<comment type="similarity">
    <text evidence="2">Belongs to the beta sliding clamp family.</text>
</comment>
<keyword evidence="5" id="KW-0548">Nucleotidyltransferase</keyword>
<keyword evidence="6" id="KW-0235">DNA replication</keyword>
<dbReference type="SUPFAM" id="SSF55979">
    <property type="entry name" value="DNA clamp"/>
    <property type="match status" value="2"/>
</dbReference>
<protein>
    <recommendedName>
        <fullName evidence="14">DNA polymerase III subunit beta</fullName>
    </recommendedName>
</protein>
<dbReference type="Gene3D" id="3.10.150.10">
    <property type="entry name" value="DNA Polymerase III, subunit A, domain 2"/>
    <property type="match status" value="2"/>
</dbReference>
<dbReference type="InterPro" id="IPR046938">
    <property type="entry name" value="DNA_clamp_sf"/>
</dbReference>
<evidence type="ECO:0000256" key="4">
    <source>
        <dbReference type="ARBA" id="ARBA00022679"/>
    </source>
</evidence>
<evidence type="ECO:0000256" key="9">
    <source>
        <dbReference type="SAM" id="MobiDB-lite"/>
    </source>
</evidence>
<evidence type="ECO:0000256" key="3">
    <source>
        <dbReference type="ARBA" id="ARBA00022490"/>
    </source>
</evidence>
<dbReference type="EMBL" id="JAMPLM010000032">
    <property type="protein sequence ID" value="MEP1061336.1"/>
    <property type="molecule type" value="Genomic_DNA"/>
</dbReference>
<comment type="subcellular location">
    <subcellularLocation>
        <location evidence="1">Cytoplasm</location>
    </subcellularLocation>
</comment>
<keyword evidence="4" id="KW-0808">Transferase</keyword>
<dbReference type="SMART" id="SM00480">
    <property type="entry name" value="POL3Bc"/>
    <property type="match status" value="1"/>
</dbReference>
<dbReference type="Pfam" id="PF00712">
    <property type="entry name" value="DNA_pol3_beta"/>
    <property type="match status" value="1"/>
</dbReference>
<accession>A0ABV0KQQ4</accession>
<organism evidence="12 13">
    <name type="scientific">Stenomitos frigidus AS-A4</name>
    <dbReference type="NCBI Taxonomy" id="2933935"/>
    <lineage>
        <taxon>Bacteria</taxon>
        <taxon>Bacillati</taxon>
        <taxon>Cyanobacteriota</taxon>
        <taxon>Cyanophyceae</taxon>
        <taxon>Leptolyngbyales</taxon>
        <taxon>Leptolyngbyaceae</taxon>
        <taxon>Stenomitos</taxon>
    </lineage>
</organism>
<dbReference type="Proteomes" id="UP001476950">
    <property type="component" value="Unassembled WGS sequence"/>
</dbReference>
<evidence type="ECO:0000256" key="1">
    <source>
        <dbReference type="ARBA" id="ARBA00004496"/>
    </source>
</evidence>
<feature type="compositionally biased region" description="Basic and acidic residues" evidence="9">
    <location>
        <begin position="1"/>
        <end position="19"/>
    </location>
</feature>
<keyword evidence="8" id="KW-0238">DNA-binding</keyword>
<dbReference type="InterPro" id="IPR022634">
    <property type="entry name" value="DNA_polIII_beta_N"/>
</dbReference>
<evidence type="ECO:0000259" key="10">
    <source>
        <dbReference type="Pfam" id="PF00712"/>
    </source>
</evidence>
<dbReference type="PANTHER" id="PTHR30478">
    <property type="entry name" value="DNA POLYMERASE III SUBUNIT BETA"/>
    <property type="match status" value="1"/>
</dbReference>
<evidence type="ECO:0000256" key="6">
    <source>
        <dbReference type="ARBA" id="ARBA00022705"/>
    </source>
</evidence>
<dbReference type="InterPro" id="IPR001001">
    <property type="entry name" value="DNA_polIII_beta"/>
</dbReference>
<evidence type="ECO:0000256" key="2">
    <source>
        <dbReference type="ARBA" id="ARBA00010752"/>
    </source>
</evidence>
<evidence type="ECO:0000313" key="13">
    <source>
        <dbReference type="Proteomes" id="UP001476950"/>
    </source>
</evidence>
<name>A0ABV0KQQ4_9CYAN</name>
<evidence type="ECO:0000313" key="12">
    <source>
        <dbReference type="EMBL" id="MEP1061336.1"/>
    </source>
</evidence>
<dbReference type="RefSeq" id="WP_190449694.1">
    <property type="nucleotide sequence ID" value="NZ_JAMPLM010000032.1"/>
</dbReference>
<dbReference type="Pfam" id="PF02768">
    <property type="entry name" value="DNA_pol3_beta_3"/>
    <property type="match status" value="1"/>
</dbReference>
<dbReference type="PANTHER" id="PTHR30478:SF0">
    <property type="entry name" value="BETA SLIDING CLAMP"/>
    <property type="match status" value="1"/>
</dbReference>
<proteinExistence type="inferred from homology"/>
<comment type="caution">
    <text evidence="12">The sequence shown here is derived from an EMBL/GenBank/DDBJ whole genome shotgun (WGS) entry which is preliminary data.</text>
</comment>